<comment type="caution">
    <text evidence="10">The sequence shown here is derived from an EMBL/GenBank/DDBJ whole genome shotgun (WGS) entry which is preliminary data.</text>
</comment>
<keyword evidence="8" id="KW-0275">Fatty acid biosynthesis</keyword>
<organism evidence="10 11">
    <name type="scientific">Candidatus Kapaibacterium thiocyanatum</name>
    <dbReference type="NCBI Taxonomy" id="1895771"/>
    <lineage>
        <taxon>Bacteria</taxon>
        <taxon>Pseudomonadati</taxon>
        <taxon>Candidatus Kapaibacteriota</taxon>
        <taxon>Candidatus Kapaibacteriia</taxon>
        <taxon>Candidatus Kapaibacteriales</taxon>
        <taxon>Candidatus Kapaibacteriaceae</taxon>
        <taxon>Candidatus Kapaibacterium</taxon>
    </lineage>
</organism>
<dbReference type="InterPro" id="IPR057326">
    <property type="entry name" value="KR_dom"/>
</dbReference>
<dbReference type="InterPro" id="IPR050259">
    <property type="entry name" value="SDR"/>
</dbReference>
<dbReference type="PROSITE" id="PS00061">
    <property type="entry name" value="ADH_SHORT"/>
    <property type="match status" value="1"/>
</dbReference>
<protein>
    <recommendedName>
        <fullName evidence="8">3-oxoacyl-[acyl-carrier-protein] reductase</fullName>
        <ecNumber evidence="8">1.1.1.100</ecNumber>
    </recommendedName>
</protein>
<comment type="subunit">
    <text evidence="8">Homotetramer.</text>
</comment>
<dbReference type="InterPro" id="IPR036291">
    <property type="entry name" value="NAD(P)-bd_dom_sf"/>
</dbReference>
<evidence type="ECO:0000256" key="1">
    <source>
        <dbReference type="ARBA" id="ARBA00002607"/>
    </source>
</evidence>
<comment type="pathway">
    <text evidence="8">Lipid metabolism; fatty acid biosynthesis.</text>
</comment>
<evidence type="ECO:0000256" key="7">
    <source>
        <dbReference type="PIRSR" id="PIRSR611284-2"/>
    </source>
</evidence>
<evidence type="ECO:0000256" key="5">
    <source>
        <dbReference type="ARBA" id="ARBA00048508"/>
    </source>
</evidence>
<feature type="binding site" evidence="7">
    <location>
        <begin position="158"/>
        <end position="162"/>
    </location>
    <ligand>
        <name>NADP(+)</name>
        <dbReference type="ChEBI" id="CHEBI:58349"/>
    </ligand>
</feature>
<keyword evidence="4 8" id="KW-0560">Oxidoreductase</keyword>
<dbReference type="STRING" id="1895771.BGO89_02595"/>
<comment type="function">
    <text evidence="1 8">Catalyzes the NADPH-dependent reduction of beta-ketoacyl-ACP substrates to beta-hydroxyacyl-ACP products, the first reductive step in the elongation cycle of fatty acid biosynthesis.</text>
</comment>
<dbReference type="InterPro" id="IPR011284">
    <property type="entry name" value="3oxo_ACP_reduc"/>
</dbReference>
<evidence type="ECO:0000256" key="2">
    <source>
        <dbReference type="ARBA" id="ARBA00006484"/>
    </source>
</evidence>
<dbReference type="InterPro" id="IPR020904">
    <property type="entry name" value="Sc_DH/Rdtase_CS"/>
</dbReference>
<dbReference type="EMBL" id="MKVH01000013">
    <property type="protein sequence ID" value="OJX59325.1"/>
    <property type="molecule type" value="Genomic_DNA"/>
</dbReference>
<dbReference type="PANTHER" id="PTHR42879:SF2">
    <property type="entry name" value="3-OXOACYL-[ACYL-CARRIER-PROTEIN] REDUCTASE FABG"/>
    <property type="match status" value="1"/>
</dbReference>
<dbReference type="Pfam" id="PF13561">
    <property type="entry name" value="adh_short_C2"/>
    <property type="match status" value="1"/>
</dbReference>
<accession>A0A1M3L275</accession>
<dbReference type="SMART" id="SM00822">
    <property type="entry name" value="PKS_KR"/>
    <property type="match status" value="1"/>
</dbReference>
<dbReference type="EC" id="1.1.1.100" evidence="8"/>
<evidence type="ECO:0000259" key="9">
    <source>
        <dbReference type="SMART" id="SM00822"/>
    </source>
</evidence>
<feature type="active site" description="Proton acceptor" evidence="6">
    <location>
        <position position="158"/>
    </location>
</feature>
<keyword evidence="3 7" id="KW-0521">NADP</keyword>
<dbReference type="GO" id="GO:0006633">
    <property type="term" value="P:fatty acid biosynthetic process"/>
    <property type="evidence" value="ECO:0007669"/>
    <property type="project" value="UniProtKB-UniPathway"/>
</dbReference>
<evidence type="ECO:0000256" key="4">
    <source>
        <dbReference type="ARBA" id="ARBA00023002"/>
    </source>
</evidence>
<dbReference type="Gene3D" id="3.40.50.720">
    <property type="entry name" value="NAD(P)-binding Rossmann-like Domain"/>
    <property type="match status" value="1"/>
</dbReference>
<dbReference type="GO" id="GO:0004316">
    <property type="term" value="F:3-oxoacyl-[acyl-carrier-protein] reductase (NADPH) activity"/>
    <property type="evidence" value="ECO:0007669"/>
    <property type="project" value="UniProtKB-UniRule"/>
</dbReference>
<dbReference type="AlphaFoldDB" id="A0A1M3L275"/>
<keyword evidence="8" id="KW-0276">Fatty acid metabolism</keyword>
<evidence type="ECO:0000256" key="6">
    <source>
        <dbReference type="PIRSR" id="PIRSR611284-1"/>
    </source>
</evidence>
<dbReference type="CDD" id="cd05333">
    <property type="entry name" value="BKR_SDR_c"/>
    <property type="match status" value="1"/>
</dbReference>
<dbReference type="SUPFAM" id="SSF51735">
    <property type="entry name" value="NAD(P)-binding Rossmann-fold domains"/>
    <property type="match status" value="1"/>
</dbReference>
<dbReference type="NCBIfam" id="NF009466">
    <property type="entry name" value="PRK12826.1-2"/>
    <property type="match status" value="1"/>
</dbReference>
<proteinExistence type="inferred from homology"/>
<feature type="binding site" evidence="7">
    <location>
        <position position="93"/>
    </location>
    <ligand>
        <name>NADP(+)</name>
        <dbReference type="ChEBI" id="CHEBI:58349"/>
    </ligand>
</feature>
<dbReference type="FunFam" id="3.40.50.720:FF:000115">
    <property type="entry name" value="3-oxoacyl-[acyl-carrier-protein] reductase FabG"/>
    <property type="match status" value="1"/>
</dbReference>
<dbReference type="GO" id="GO:0051287">
    <property type="term" value="F:NAD binding"/>
    <property type="evidence" value="ECO:0007669"/>
    <property type="project" value="UniProtKB-UniRule"/>
</dbReference>
<dbReference type="PRINTS" id="PR00080">
    <property type="entry name" value="SDRFAMILY"/>
</dbReference>
<dbReference type="Proteomes" id="UP000184233">
    <property type="component" value="Unassembled WGS sequence"/>
</dbReference>
<evidence type="ECO:0000313" key="11">
    <source>
        <dbReference type="Proteomes" id="UP000184233"/>
    </source>
</evidence>
<dbReference type="PRINTS" id="PR00081">
    <property type="entry name" value="GDHRDH"/>
</dbReference>
<dbReference type="UniPathway" id="UPA00094"/>
<feature type="binding site" evidence="7">
    <location>
        <begin position="15"/>
        <end position="18"/>
    </location>
    <ligand>
        <name>NADP(+)</name>
        <dbReference type="ChEBI" id="CHEBI:58349"/>
    </ligand>
</feature>
<reference evidence="10 11" key="1">
    <citation type="submission" date="2016-09" db="EMBL/GenBank/DDBJ databases">
        <title>Genome-resolved meta-omics ties microbial dynamics to process performance in biotechnology for thiocyanate degradation.</title>
        <authorList>
            <person name="Kantor R.S."/>
            <person name="Huddy R.J."/>
            <person name="Iyer R."/>
            <person name="Thomas B.C."/>
            <person name="Brown C.T."/>
            <person name="Anantharaman K."/>
            <person name="Tringe S."/>
            <person name="Hettich R.L."/>
            <person name="Harrison S.T."/>
            <person name="Banfield J.F."/>
        </authorList>
    </citation>
    <scope>NUCLEOTIDE SEQUENCE [LARGE SCALE GENOMIC DNA]</scope>
    <source>
        <strain evidence="10">59-99</strain>
    </source>
</reference>
<dbReference type="NCBIfam" id="TIGR01830">
    <property type="entry name" value="3oxo_ACP_reduc"/>
    <property type="match status" value="1"/>
</dbReference>
<keyword evidence="8" id="KW-0444">Lipid biosynthesis</keyword>
<sequence length="250" mass="26352">MSATTHDGKVFIVTGGSRGIGEAIVRRLAAEGGRVFTTYNSQPERAEAIRAEIVAAGGTVEYLQIDVSNEESVKGLIDHVVSTAGRIDGLVNNAGITRDGLIMRMSTKDWDDVLRTNLTGVFYACRAVARPMMSQRSGRIVNIGSIVGLGGNAGQVNYSAAKAGLVGLTRSLARELASRNILVNCVAPGYVETDMTDKLTGDQKSAFTESVPLKRPASPDEIAGVVSFLLSDQSSYITGQVLNVDGGLAM</sequence>
<dbReference type="NCBIfam" id="NF005559">
    <property type="entry name" value="PRK07231.1"/>
    <property type="match status" value="1"/>
</dbReference>
<gene>
    <name evidence="10" type="ORF">BGO89_02595</name>
</gene>
<comment type="catalytic activity">
    <reaction evidence="5 8">
        <text>a (3R)-hydroxyacyl-[ACP] + NADP(+) = a 3-oxoacyl-[ACP] + NADPH + H(+)</text>
        <dbReference type="Rhea" id="RHEA:17397"/>
        <dbReference type="Rhea" id="RHEA-COMP:9916"/>
        <dbReference type="Rhea" id="RHEA-COMP:9945"/>
        <dbReference type="ChEBI" id="CHEBI:15378"/>
        <dbReference type="ChEBI" id="CHEBI:57783"/>
        <dbReference type="ChEBI" id="CHEBI:58349"/>
        <dbReference type="ChEBI" id="CHEBI:78776"/>
        <dbReference type="ChEBI" id="CHEBI:78827"/>
        <dbReference type="EC" id="1.1.1.100"/>
    </reaction>
</comment>
<feature type="domain" description="Ketoreductase" evidence="9">
    <location>
        <begin position="9"/>
        <end position="222"/>
    </location>
</feature>
<keyword evidence="8" id="KW-0443">Lipid metabolism</keyword>
<name>A0A1M3L275_9BACT</name>
<evidence type="ECO:0000256" key="3">
    <source>
        <dbReference type="ARBA" id="ARBA00022857"/>
    </source>
</evidence>
<dbReference type="PANTHER" id="PTHR42879">
    <property type="entry name" value="3-OXOACYL-(ACYL-CARRIER-PROTEIN) REDUCTASE"/>
    <property type="match status" value="1"/>
</dbReference>
<dbReference type="InterPro" id="IPR002347">
    <property type="entry name" value="SDR_fam"/>
</dbReference>
<evidence type="ECO:0000313" key="10">
    <source>
        <dbReference type="EMBL" id="OJX59325.1"/>
    </source>
</evidence>
<comment type="similarity">
    <text evidence="2 8">Belongs to the short-chain dehydrogenases/reductases (SDR) family.</text>
</comment>
<evidence type="ECO:0000256" key="8">
    <source>
        <dbReference type="RuleBase" id="RU366074"/>
    </source>
</evidence>